<evidence type="ECO:0000313" key="1">
    <source>
        <dbReference type="EMBL" id="GAG53910.1"/>
    </source>
</evidence>
<reference evidence="1" key="1">
    <citation type="journal article" date="2014" name="Front. Microbiol.">
        <title>High frequency of phylogenetically diverse reductive dehalogenase-homologous genes in deep subseafloor sedimentary metagenomes.</title>
        <authorList>
            <person name="Kawai M."/>
            <person name="Futagami T."/>
            <person name="Toyoda A."/>
            <person name="Takaki Y."/>
            <person name="Nishi S."/>
            <person name="Hori S."/>
            <person name="Arai W."/>
            <person name="Tsubouchi T."/>
            <person name="Morono Y."/>
            <person name="Uchiyama I."/>
            <person name="Ito T."/>
            <person name="Fujiyama A."/>
            <person name="Inagaki F."/>
            <person name="Takami H."/>
        </authorList>
    </citation>
    <scope>NUCLEOTIDE SEQUENCE</scope>
    <source>
        <strain evidence="1">Expedition CK06-06</strain>
    </source>
</reference>
<feature type="non-terminal residue" evidence="1">
    <location>
        <position position="241"/>
    </location>
</feature>
<gene>
    <name evidence="1" type="ORF">S01H4_18895</name>
</gene>
<name>X0YDH0_9ZZZZ</name>
<sequence length="241" mass="27782">MGWAGHEQGDHPFEVFSADTRTPTLIELYDWDLRSDPLPVNEDETALLEEIRADWRIHLPYRTATADMYPTHRLDSYADPTNRGYYGGSYPFSFLIKDDAVHLNRQLYMEKEFRRVIDASHNELVTVQWATMNPDVNLNAGQFRVQDQSINREGSAYIAVQIRFNASDGLQYYDSGLSNWVELVEVSDYDWYLIQCEFNLTTQTVDIYVNTVLKADDAPFVDEECTRLGAFFMGTINSVTT</sequence>
<organism evidence="1">
    <name type="scientific">marine sediment metagenome</name>
    <dbReference type="NCBI Taxonomy" id="412755"/>
    <lineage>
        <taxon>unclassified sequences</taxon>
        <taxon>metagenomes</taxon>
        <taxon>ecological metagenomes</taxon>
    </lineage>
</organism>
<comment type="caution">
    <text evidence="1">The sequence shown here is derived from an EMBL/GenBank/DDBJ whole genome shotgun (WGS) entry which is preliminary data.</text>
</comment>
<dbReference type="EMBL" id="BART01008396">
    <property type="protein sequence ID" value="GAG53910.1"/>
    <property type="molecule type" value="Genomic_DNA"/>
</dbReference>
<protein>
    <submittedName>
        <fullName evidence="1">Uncharacterized protein</fullName>
    </submittedName>
</protein>
<proteinExistence type="predicted"/>
<dbReference type="AlphaFoldDB" id="X0YDH0"/>
<accession>X0YDH0</accession>